<organism evidence="1 2">
    <name type="scientific">Brassica napus</name>
    <name type="common">Rape</name>
    <dbReference type="NCBI Taxonomy" id="3708"/>
    <lineage>
        <taxon>Eukaryota</taxon>
        <taxon>Viridiplantae</taxon>
        <taxon>Streptophyta</taxon>
        <taxon>Embryophyta</taxon>
        <taxon>Tracheophyta</taxon>
        <taxon>Spermatophyta</taxon>
        <taxon>Magnoliopsida</taxon>
        <taxon>eudicotyledons</taxon>
        <taxon>Gunneridae</taxon>
        <taxon>Pentapetalae</taxon>
        <taxon>rosids</taxon>
        <taxon>malvids</taxon>
        <taxon>Brassicales</taxon>
        <taxon>Brassicaceae</taxon>
        <taxon>Brassiceae</taxon>
        <taxon>Brassica</taxon>
    </lineage>
</organism>
<name>A0A078IM65_BRANA</name>
<dbReference type="Proteomes" id="UP000028999">
    <property type="component" value="Unassembled WGS sequence"/>
</dbReference>
<proteinExistence type="predicted"/>
<accession>A0A078IM65</accession>
<sequence>MGVINLIMREIDCLMEYYIEG</sequence>
<dbReference type="Gramene" id="CDY50123">
    <property type="protein sequence ID" value="CDY50123"/>
    <property type="gene ID" value="GSBRNA2T00095937001"/>
</dbReference>
<dbReference type="AlphaFoldDB" id="A0A078IM65"/>
<dbReference type="PaxDb" id="3708-A0A078IM65"/>
<dbReference type="EMBL" id="LK032882">
    <property type="protein sequence ID" value="CDY50123.1"/>
    <property type="molecule type" value="Genomic_DNA"/>
</dbReference>
<protein>
    <submittedName>
        <fullName evidence="1">BnaC04g32580D protein</fullName>
    </submittedName>
</protein>
<evidence type="ECO:0000313" key="2">
    <source>
        <dbReference type="Proteomes" id="UP000028999"/>
    </source>
</evidence>
<keyword evidence="2" id="KW-1185">Reference proteome</keyword>
<evidence type="ECO:0000313" key="1">
    <source>
        <dbReference type="EMBL" id="CDY50123.1"/>
    </source>
</evidence>
<gene>
    <name evidence="1" type="primary">BnaC04g32580D</name>
    <name evidence="1" type="ORF">GSBRNA2T00095937001</name>
</gene>
<reference evidence="1 2" key="1">
    <citation type="journal article" date="2014" name="Science">
        <title>Plant genetics. Early allopolyploid evolution in the post-Neolithic Brassica napus oilseed genome.</title>
        <authorList>
            <person name="Chalhoub B."/>
            <person name="Denoeud F."/>
            <person name="Liu S."/>
            <person name="Parkin I.A."/>
            <person name="Tang H."/>
            <person name="Wang X."/>
            <person name="Chiquet J."/>
            <person name="Belcram H."/>
            <person name="Tong C."/>
            <person name="Samans B."/>
            <person name="Correa M."/>
            <person name="Da Silva C."/>
            <person name="Just J."/>
            <person name="Falentin C."/>
            <person name="Koh C.S."/>
            <person name="Le Clainche I."/>
            <person name="Bernard M."/>
            <person name="Bento P."/>
            <person name="Noel B."/>
            <person name="Labadie K."/>
            <person name="Alberti A."/>
            <person name="Charles M."/>
            <person name="Arnaud D."/>
            <person name="Guo H."/>
            <person name="Daviaud C."/>
            <person name="Alamery S."/>
            <person name="Jabbari K."/>
            <person name="Zhao M."/>
            <person name="Edger P.P."/>
            <person name="Chelaifa H."/>
            <person name="Tack D."/>
            <person name="Lassalle G."/>
            <person name="Mestiri I."/>
            <person name="Schnel N."/>
            <person name="Le Paslier M.C."/>
            <person name="Fan G."/>
            <person name="Renault V."/>
            <person name="Bayer P.E."/>
            <person name="Golicz A.A."/>
            <person name="Manoli S."/>
            <person name="Lee T.H."/>
            <person name="Thi V.H."/>
            <person name="Chalabi S."/>
            <person name="Hu Q."/>
            <person name="Fan C."/>
            <person name="Tollenaere R."/>
            <person name="Lu Y."/>
            <person name="Battail C."/>
            <person name="Shen J."/>
            <person name="Sidebottom C.H."/>
            <person name="Wang X."/>
            <person name="Canaguier A."/>
            <person name="Chauveau A."/>
            <person name="Berard A."/>
            <person name="Deniot G."/>
            <person name="Guan M."/>
            <person name="Liu Z."/>
            <person name="Sun F."/>
            <person name="Lim Y.P."/>
            <person name="Lyons E."/>
            <person name="Town C.D."/>
            <person name="Bancroft I."/>
            <person name="Wang X."/>
            <person name="Meng J."/>
            <person name="Ma J."/>
            <person name="Pires J.C."/>
            <person name="King G.J."/>
            <person name="Brunel D."/>
            <person name="Delourme R."/>
            <person name="Renard M."/>
            <person name="Aury J.M."/>
            <person name="Adams K.L."/>
            <person name="Batley J."/>
            <person name="Snowdon R.J."/>
            <person name="Tost J."/>
            <person name="Edwards D."/>
            <person name="Zhou Y."/>
            <person name="Hua W."/>
            <person name="Sharpe A.G."/>
            <person name="Paterson A.H."/>
            <person name="Guan C."/>
            <person name="Wincker P."/>
        </authorList>
    </citation>
    <scope>NUCLEOTIDE SEQUENCE [LARGE SCALE GENOMIC DNA]</scope>
    <source>
        <strain evidence="2">cv. Darmor-bzh</strain>
    </source>
</reference>